<reference evidence="3 4" key="1">
    <citation type="journal article" date="2020" name="Microorganisms">
        <title>Reliable Identification of Environmental Pseudomonas Isolates Using the rpoD Gene.</title>
        <authorList>
            <consortium name="The Broad Institute Genome Sequencing Platform"/>
            <person name="Girard L."/>
            <person name="Lood C."/>
            <person name="Rokni-Zadeh H."/>
            <person name="van Noort V."/>
            <person name="Lavigne R."/>
            <person name="De Mot R."/>
        </authorList>
    </citation>
    <scope>NUCLEOTIDE SEQUENCE [LARGE SCALE GENOMIC DNA]</scope>
    <source>
        <strain evidence="3 4">RW8P3</strain>
    </source>
</reference>
<name>A0A9E6PH39_9PSED</name>
<proteinExistence type="predicted"/>
<evidence type="ECO:0000313" key="4">
    <source>
        <dbReference type="Proteomes" id="UP000634530"/>
    </source>
</evidence>
<protein>
    <submittedName>
        <fullName evidence="3">Transposase</fullName>
    </submittedName>
</protein>
<dbReference type="InterPro" id="IPR002560">
    <property type="entry name" value="Transposase_DDE"/>
</dbReference>
<feature type="domain" description="Transposase IS204/IS1001/IS1096/IS1165 DDE" evidence="2">
    <location>
        <begin position="1"/>
        <end position="97"/>
    </location>
</feature>
<dbReference type="KEGG" id="pvw:HU752_020795"/>
<dbReference type="Proteomes" id="UP000634530">
    <property type="component" value="Chromosome"/>
</dbReference>
<dbReference type="Pfam" id="PF01610">
    <property type="entry name" value="DDE_Tnp_ISL3"/>
    <property type="match status" value="1"/>
</dbReference>
<evidence type="ECO:0000259" key="2">
    <source>
        <dbReference type="Pfam" id="PF01610"/>
    </source>
</evidence>
<organism evidence="3 4">
    <name type="scientific">Pseudomonas vanderleydeniana</name>
    <dbReference type="NCBI Taxonomy" id="2745495"/>
    <lineage>
        <taxon>Bacteria</taxon>
        <taxon>Pseudomonadati</taxon>
        <taxon>Pseudomonadota</taxon>
        <taxon>Gammaproteobacteria</taxon>
        <taxon>Pseudomonadales</taxon>
        <taxon>Pseudomonadaceae</taxon>
        <taxon>Pseudomonas</taxon>
    </lineage>
</organism>
<dbReference type="EMBL" id="CP077093">
    <property type="protein sequence ID" value="QXI26373.1"/>
    <property type="molecule type" value="Genomic_DNA"/>
</dbReference>
<sequence>MNTAFDLEVHTHGPQAEMVYDLFHGVAKSGRQVIDRVRVNDANRLRGDRSARKVVKSSRWLLLRNRENVTREVYKIRLEKVLEANQALMTVYVLKDTPQGTVGLPSSGLRLALLARLVRAGDEQRDHAAQPIRPTTEALPSGHPGTHSLALGY</sequence>
<evidence type="ECO:0000313" key="3">
    <source>
        <dbReference type="EMBL" id="QXI26373.1"/>
    </source>
</evidence>
<evidence type="ECO:0000256" key="1">
    <source>
        <dbReference type="SAM" id="MobiDB-lite"/>
    </source>
</evidence>
<keyword evidence="4" id="KW-1185">Reference proteome</keyword>
<gene>
    <name evidence="3" type="ORF">HU752_020795</name>
</gene>
<reference evidence="3 4" key="2">
    <citation type="journal article" date="2021" name="Microorganisms">
        <title>The Ever-Expanding Pseudomonas Genus: Description of 43 New Species and Partition of the Pseudomonas putida Group.</title>
        <authorList>
            <person name="Girard L."/>
            <person name="Lood C."/>
            <person name="Hofte M."/>
            <person name="Vandamme P."/>
            <person name="Rokni-Zadeh H."/>
            <person name="van Noort V."/>
            <person name="Lavigne R."/>
            <person name="De Mot R."/>
        </authorList>
    </citation>
    <scope>NUCLEOTIDE SEQUENCE [LARGE SCALE GENOMIC DNA]</scope>
    <source>
        <strain evidence="3 4">RW8P3</strain>
    </source>
</reference>
<accession>A0A9E6PH39</accession>
<feature type="region of interest" description="Disordered" evidence="1">
    <location>
        <begin position="124"/>
        <end position="153"/>
    </location>
</feature>
<dbReference type="AlphaFoldDB" id="A0A9E6PH39"/>